<gene>
    <name evidence="3" type="ORF">Metal_3144</name>
</gene>
<keyword evidence="4" id="KW-1185">Reference proteome</keyword>
<dbReference type="RefSeq" id="WP_005373682.1">
    <property type="nucleotide sequence ID" value="NZ_CM001475.1"/>
</dbReference>
<accession>H8GNR2</accession>
<dbReference type="AlphaFoldDB" id="H8GNR2"/>
<feature type="region of interest" description="Disordered" evidence="1">
    <location>
        <begin position="28"/>
        <end position="61"/>
    </location>
</feature>
<dbReference type="HOGENOM" id="CLU_1893737_0_0_6"/>
<evidence type="ECO:0000313" key="4">
    <source>
        <dbReference type="Proteomes" id="UP000005090"/>
    </source>
</evidence>
<dbReference type="EMBL" id="CM001475">
    <property type="protein sequence ID" value="EIC30818.1"/>
    <property type="molecule type" value="Genomic_DNA"/>
</dbReference>
<feature type="signal peptide" evidence="2">
    <location>
        <begin position="1"/>
        <end position="19"/>
    </location>
</feature>
<reference evidence="3 4" key="1">
    <citation type="journal article" date="2013" name="Genome Announc.">
        <title>Genome Sequence of the Obligate Gammaproteobacterial Methanotroph Methylomicrobium album Strain BG8.</title>
        <authorList>
            <person name="Kits K.D."/>
            <person name="Kalyuzhnaya M.G."/>
            <person name="Klotz M.G."/>
            <person name="Jetten M.S."/>
            <person name="Op den Camp H.J."/>
            <person name="Vuilleumier S."/>
            <person name="Bringel F."/>
            <person name="Dispirito A.A."/>
            <person name="Murrell J.C."/>
            <person name="Bruce D."/>
            <person name="Cheng J.F."/>
            <person name="Copeland A."/>
            <person name="Goodwin L."/>
            <person name="Hauser L."/>
            <person name="Lajus A."/>
            <person name="Land M.L."/>
            <person name="Lapidus A."/>
            <person name="Lucas S."/>
            <person name="Medigue C."/>
            <person name="Pitluck S."/>
            <person name="Woyke T."/>
            <person name="Zeytun A."/>
            <person name="Stein L.Y."/>
        </authorList>
    </citation>
    <scope>NUCLEOTIDE SEQUENCE [LARGE SCALE GENOMIC DNA]</scope>
    <source>
        <strain evidence="3 4">BG8</strain>
    </source>
</reference>
<evidence type="ECO:0000256" key="2">
    <source>
        <dbReference type="SAM" id="SignalP"/>
    </source>
</evidence>
<organism evidence="3 4">
    <name type="scientific">Methylomicrobium album BG8</name>
    <dbReference type="NCBI Taxonomy" id="686340"/>
    <lineage>
        <taxon>Bacteria</taxon>
        <taxon>Pseudomonadati</taxon>
        <taxon>Pseudomonadota</taxon>
        <taxon>Gammaproteobacteria</taxon>
        <taxon>Methylococcales</taxon>
        <taxon>Methylococcaceae</taxon>
        <taxon>Methylomicrobium</taxon>
    </lineage>
</organism>
<sequence length="134" mass="14355">MRNLIAGFILIVILPAVGAAQAPSGVERPRNVLEASPETVPAGSDSPSASEGKATGSAGSQGEAYAICLRATRRFDEQEKVKGNEKTEVTPLSTACQEELKPAAYWLCMDKKAVEQVDFNSADWQCERQTGILE</sequence>
<evidence type="ECO:0000313" key="3">
    <source>
        <dbReference type="EMBL" id="EIC30818.1"/>
    </source>
</evidence>
<evidence type="ECO:0000256" key="1">
    <source>
        <dbReference type="SAM" id="MobiDB-lite"/>
    </source>
</evidence>
<feature type="chain" id="PRO_5003612086" evidence="2">
    <location>
        <begin position="20"/>
        <end position="134"/>
    </location>
</feature>
<proteinExistence type="predicted"/>
<dbReference type="Proteomes" id="UP000005090">
    <property type="component" value="Chromosome"/>
</dbReference>
<dbReference type="eggNOG" id="ENOG5031NDA">
    <property type="taxonomic scope" value="Bacteria"/>
</dbReference>
<name>H8GNR2_METAL</name>
<keyword evidence="2" id="KW-0732">Signal</keyword>
<protein>
    <submittedName>
        <fullName evidence="3">Uncharacterized protein</fullName>
    </submittedName>
</protein>